<dbReference type="KEGG" id="bha:BH1927"/>
<keyword evidence="1" id="KW-0472">Membrane</keyword>
<organism evidence="2 3">
    <name type="scientific">Halalkalibacterium halodurans (strain ATCC BAA-125 / DSM 18197 / FERM 7344 / JCM 9153 / C-125)</name>
    <name type="common">Bacillus halodurans</name>
    <dbReference type="NCBI Taxonomy" id="272558"/>
    <lineage>
        <taxon>Bacteria</taxon>
        <taxon>Bacillati</taxon>
        <taxon>Bacillota</taxon>
        <taxon>Bacilli</taxon>
        <taxon>Bacillales</taxon>
        <taxon>Bacillaceae</taxon>
        <taxon>Halalkalibacterium (ex Joshi et al. 2022)</taxon>
    </lineage>
</organism>
<reference evidence="2 3" key="1">
    <citation type="journal article" date="2000" name="Nucleic Acids Res.">
        <title>Complete genome sequence of the alkaliphilic bacterium Bacillus halodurans and genomic sequence comparison with Bacillus subtilis.</title>
        <authorList>
            <person name="Takami H."/>
            <person name="Nakasone K."/>
            <person name="Takaki Y."/>
            <person name="Maeno G."/>
            <person name="Sasaki R."/>
            <person name="Masui N."/>
            <person name="Fuji F."/>
            <person name="Hirama C."/>
            <person name="Nakamura Y."/>
            <person name="Ogasawara N."/>
            <person name="Kuhara S."/>
            <person name="Horikoshi K."/>
        </authorList>
    </citation>
    <scope>NUCLEOTIDE SEQUENCE [LARGE SCALE GENOMIC DNA]</scope>
    <source>
        <strain evidence="3">ATCC BAA-125 / DSM 18197 / FERM 7344 / JCM 9153 / C-125</strain>
    </source>
</reference>
<gene>
    <name evidence="2" type="ordered locus">BH1927</name>
</gene>
<dbReference type="STRING" id="272558.gene:10727825"/>
<evidence type="ECO:0000256" key="1">
    <source>
        <dbReference type="SAM" id="Phobius"/>
    </source>
</evidence>
<dbReference type="RefSeq" id="WP_010898087.1">
    <property type="nucleotide sequence ID" value="NC_002570.2"/>
</dbReference>
<dbReference type="Proteomes" id="UP000001258">
    <property type="component" value="Chromosome"/>
</dbReference>
<dbReference type="EMBL" id="BA000004">
    <property type="protein sequence ID" value="BAB05646.1"/>
    <property type="molecule type" value="Genomic_DNA"/>
</dbReference>
<keyword evidence="1" id="KW-1133">Transmembrane helix</keyword>
<feature type="transmembrane region" description="Helical" evidence="1">
    <location>
        <begin position="139"/>
        <end position="160"/>
    </location>
</feature>
<dbReference type="eggNOG" id="COG5578">
    <property type="taxonomic scope" value="Bacteria"/>
</dbReference>
<feature type="transmembrane region" description="Helical" evidence="1">
    <location>
        <begin position="105"/>
        <end position="127"/>
    </location>
</feature>
<feature type="transmembrane region" description="Helical" evidence="1">
    <location>
        <begin position="31"/>
        <end position="49"/>
    </location>
</feature>
<evidence type="ECO:0000313" key="3">
    <source>
        <dbReference type="Proteomes" id="UP000001258"/>
    </source>
</evidence>
<dbReference type="AlphaFoldDB" id="Q9KBJ9"/>
<proteinExistence type="predicted"/>
<keyword evidence="1" id="KW-0812">Transmembrane</keyword>
<feature type="transmembrane region" description="Helical" evidence="1">
    <location>
        <begin position="7"/>
        <end position="25"/>
    </location>
</feature>
<evidence type="ECO:0000313" key="2">
    <source>
        <dbReference type="EMBL" id="BAB05646.1"/>
    </source>
</evidence>
<feature type="transmembrane region" description="Helical" evidence="1">
    <location>
        <begin position="166"/>
        <end position="188"/>
    </location>
</feature>
<dbReference type="Pfam" id="PF04854">
    <property type="entry name" value="DUF624"/>
    <property type="match status" value="1"/>
</dbReference>
<protein>
    <submittedName>
        <fullName evidence="2">BH1927 protein</fullName>
    </submittedName>
</protein>
<sequence>MINQKMVQFAHAVCFFTVLNLLWLLGSLLGLGVFGVMPATVALFSVIRAKLRGDQELQLVPAFFDAYKTAFVRSNVLGLFFGLGFYVLYVNAAFATYFYEKDVQFFIYLVVFFFAAIMTLAFINLFSIMAHFEMKTIQYVKVAIGLVFIHPLKTVMQFIWLVAYVLLAIFLPKVFLVVGVSVISYVWMSQNLTTFTKKYAS</sequence>
<dbReference type="InterPro" id="IPR006938">
    <property type="entry name" value="DUF624"/>
</dbReference>
<feature type="transmembrane region" description="Helical" evidence="1">
    <location>
        <begin position="76"/>
        <end position="99"/>
    </location>
</feature>
<dbReference type="PIR" id="G83890">
    <property type="entry name" value="G83890"/>
</dbReference>
<dbReference type="HOGENOM" id="CLU_081578_4_0_9"/>
<keyword evidence="3" id="KW-1185">Reference proteome</keyword>
<accession>Q9KBJ9</accession>
<name>Q9KBJ9_HALH5</name>